<evidence type="ECO:0000313" key="1">
    <source>
        <dbReference type="EnsemblProtists" id="EOD22551"/>
    </source>
</evidence>
<dbReference type="GeneID" id="17268095"/>
<evidence type="ECO:0008006" key="3">
    <source>
        <dbReference type="Google" id="ProtNLM"/>
    </source>
</evidence>
<dbReference type="AlphaFoldDB" id="A0A0D3JGB6"/>
<name>A0A0D3JGB6_EMIH1</name>
<reference evidence="1" key="2">
    <citation type="submission" date="2024-10" db="UniProtKB">
        <authorList>
            <consortium name="EnsemblProtists"/>
        </authorList>
    </citation>
    <scope>IDENTIFICATION</scope>
</reference>
<dbReference type="GeneID" id="17283487"/>
<keyword evidence="2" id="KW-1185">Reference proteome</keyword>
<proteinExistence type="predicted"/>
<protein>
    <recommendedName>
        <fullName evidence="3">Sulfotransferase domain-containing protein</fullName>
    </recommendedName>
</protein>
<dbReference type="KEGG" id="ehx:EMIHUDRAFT_240233"/>
<organism evidence="1 2">
    <name type="scientific">Emiliania huxleyi (strain CCMP1516)</name>
    <dbReference type="NCBI Taxonomy" id="280463"/>
    <lineage>
        <taxon>Eukaryota</taxon>
        <taxon>Haptista</taxon>
        <taxon>Haptophyta</taxon>
        <taxon>Prymnesiophyceae</taxon>
        <taxon>Isochrysidales</taxon>
        <taxon>Noelaerhabdaceae</taxon>
        <taxon>Emiliania</taxon>
    </lineage>
</organism>
<dbReference type="Proteomes" id="UP000013827">
    <property type="component" value="Unassembled WGS sequence"/>
</dbReference>
<reference evidence="2" key="1">
    <citation type="journal article" date="2013" name="Nature">
        <title>Pan genome of the phytoplankton Emiliania underpins its global distribution.</title>
        <authorList>
            <person name="Read B.A."/>
            <person name="Kegel J."/>
            <person name="Klute M.J."/>
            <person name="Kuo A."/>
            <person name="Lefebvre S.C."/>
            <person name="Maumus F."/>
            <person name="Mayer C."/>
            <person name="Miller J."/>
            <person name="Monier A."/>
            <person name="Salamov A."/>
            <person name="Young J."/>
            <person name="Aguilar M."/>
            <person name="Claverie J.M."/>
            <person name="Frickenhaus S."/>
            <person name="Gonzalez K."/>
            <person name="Herman E.K."/>
            <person name="Lin Y.C."/>
            <person name="Napier J."/>
            <person name="Ogata H."/>
            <person name="Sarno A.F."/>
            <person name="Shmutz J."/>
            <person name="Schroeder D."/>
            <person name="de Vargas C."/>
            <person name="Verret F."/>
            <person name="von Dassow P."/>
            <person name="Valentin K."/>
            <person name="Van de Peer Y."/>
            <person name="Wheeler G."/>
            <person name="Dacks J.B."/>
            <person name="Delwiche C.F."/>
            <person name="Dyhrman S.T."/>
            <person name="Glockner G."/>
            <person name="John U."/>
            <person name="Richards T."/>
            <person name="Worden A.Z."/>
            <person name="Zhang X."/>
            <person name="Grigoriev I.V."/>
            <person name="Allen A.E."/>
            <person name="Bidle K."/>
            <person name="Borodovsky M."/>
            <person name="Bowler C."/>
            <person name="Brownlee C."/>
            <person name="Cock J.M."/>
            <person name="Elias M."/>
            <person name="Gladyshev V.N."/>
            <person name="Groth M."/>
            <person name="Guda C."/>
            <person name="Hadaegh A."/>
            <person name="Iglesias-Rodriguez M.D."/>
            <person name="Jenkins J."/>
            <person name="Jones B.M."/>
            <person name="Lawson T."/>
            <person name="Leese F."/>
            <person name="Lindquist E."/>
            <person name="Lobanov A."/>
            <person name="Lomsadze A."/>
            <person name="Malik S.B."/>
            <person name="Marsh M.E."/>
            <person name="Mackinder L."/>
            <person name="Mock T."/>
            <person name="Mueller-Roeber B."/>
            <person name="Pagarete A."/>
            <person name="Parker M."/>
            <person name="Probert I."/>
            <person name="Quesneville H."/>
            <person name="Raines C."/>
            <person name="Rensing S.A."/>
            <person name="Riano-Pachon D.M."/>
            <person name="Richier S."/>
            <person name="Rokitta S."/>
            <person name="Shiraiwa Y."/>
            <person name="Soanes D.M."/>
            <person name="van der Giezen M."/>
            <person name="Wahlund T.M."/>
            <person name="Williams B."/>
            <person name="Wilson W."/>
            <person name="Wolfe G."/>
            <person name="Wurch L.L."/>
        </authorList>
    </citation>
    <scope>NUCLEOTIDE SEQUENCE</scope>
</reference>
<dbReference type="PaxDb" id="2903-EOD22551"/>
<evidence type="ECO:0000313" key="2">
    <source>
        <dbReference type="Proteomes" id="UP000013827"/>
    </source>
</evidence>
<dbReference type="KEGG" id="ehx:EMIHUDRAFT_200749"/>
<sequence>MLPTAVTSVLGLDVYVRGCPGMGTRWFERVLPCLFESPVQVFAREKHSGCTIRSASDPNISSKLLHPRCRSSCIHAVIARHPMTLKRRDRHSMLVWEAYYGAWMQMRHANVRFFRFEDLISRGCTATRSDPVIARRYKTFRSDVAPSNEGVWRFWNYSSYAVR</sequence>
<accession>A0A0D3JGB6</accession>
<dbReference type="EnsemblProtists" id="EOD38217">
    <property type="protein sequence ID" value="EOD38217"/>
    <property type="gene ID" value="EMIHUDRAFT_200749"/>
</dbReference>
<dbReference type="HOGENOM" id="CLU_1630105_0_0_1"/>
<dbReference type="RefSeq" id="XP_005774980.1">
    <property type="nucleotide sequence ID" value="XM_005774923.1"/>
</dbReference>
<dbReference type="RefSeq" id="XP_005790646.1">
    <property type="nucleotide sequence ID" value="XM_005790589.1"/>
</dbReference>
<dbReference type="EnsemblProtists" id="EOD22551">
    <property type="protein sequence ID" value="EOD22551"/>
    <property type="gene ID" value="EMIHUDRAFT_240233"/>
</dbReference>